<sequence length="335" mass="37333">MEDDWDLHAVVRGCAATLTTTNTNTNINTNTNTNTNTNNSTNNNPFFHHSSYLPNFYNYGEYNTVDNFIINHDKNDVDPFLNFQEFYVDVPPSQPIDSVAVMTAATTTAIPVLQQPHHEVVNIVQPVPAPQMNIMQISQENIVEFNNIPANNSQPIRARRRKNQPVKMIRQMTQEELSADAWAWRKYGQKPIKGSAYPRNYYRCSTSKGCAARKHVERNSTDPVTFVVAYCGEHTHPQPTHRSSLAGTTRSKLTPTGGAAAKNNTTQKGSNSSSPSGSGFSPDTPLAEGEEEDEENYNLMMNYDDDDDDDEFIFKGFQDFDNSSGGGREAATFNG</sequence>
<comment type="subcellular location">
    <subcellularLocation>
        <location evidence="1">Nucleus</location>
    </subcellularLocation>
</comment>
<evidence type="ECO:0000313" key="8">
    <source>
        <dbReference type="EMBL" id="KAK4489599.1"/>
    </source>
</evidence>
<proteinExistence type="predicted"/>
<evidence type="ECO:0000256" key="3">
    <source>
        <dbReference type="ARBA" id="ARBA00023125"/>
    </source>
</evidence>
<protein>
    <recommendedName>
        <fullName evidence="7">WRKY domain-containing protein</fullName>
    </recommendedName>
</protein>
<dbReference type="PANTHER" id="PTHR32096:SF80">
    <property type="entry name" value="WRKY TRANSCRIPTION FACTOR 27-RELATED"/>
    <property type="match status" value="1"/>
</dbReference>
<keyword evidence="3" id="KW-0238">DNA-binding</keyword>
<feature type="region of interest" description="Disordered" evidence="6">
    <location>
        <begin position="235"/>
        <end position="335"/>
    </location>
</feature>
<evidence type="ECO:0000313" key="9">
    <source>
        <dbReference type="Proteomes" id="UP001291926"/>
    </source>
</evidence>
<reference evidence="8 9" key="1">
    <citation type="journal article" date="2023" name="bioRxiv">
        <title>Genome report: Whole genome sequence and annotation of Penstemon davidsonii.</title>
        <authorList>
            <person name="Ostevik K.L."/>
            <person name="Alabady M."/>
            <person name="Zhang M."/>
            <person name="Rausher M.D."/>
        </authorList>
    </citation>
    <scope>NUCLEOTIDE SEQUENCE [LARGE SCALE GENOMIC DNA]</scope>
    <source>
        <strain evidence="8">DNT005</strain>
        <tissue evidence="8">Whole leaf</tissue>
    </source>
</reference>
<keyword evidence="4" id="KW-0804">Transcription</keyword>
<accession>A0ABR0DKJ2</accession>
<evidence type="ECO:0000256" key="6">
    <source>
        <dbReference type="SAM" id="MobiDB-lite"/>
    </source>
</evidence>
<evidence type="ECO:0000256" key="5">
    <source>
        <dbReference type="ARBA" id="ARBA00023242"/>
    </source>
</evidence>
<dbReference type="SUPFAM" id="SSF118290">
    <property type="entry name" value="WRKY DNA-binding domain"/>
    <property type="match status" value="1"/>
</dbReference>
<feature type="compositionally biased region" description="Polar residues" evidence="6">
    <location>
        <begin position="237"/>
        <end position="254"/>
    </location>
</feature>
<dbReference type="InterPro" id="IPR036576">
    <property type="entry name" value="WRKY_dom_sf"/>
</dbReference>
<name>A0ABR0DKJ2_9LAMI</name>
<evidence type="ECO:0000256" key="2">
    <source>
        <dbReference type="ARBA" id="ARBA00023015"/>
    </source>
</evidence>
<dbReference type="PANTHER" id="PTHR32096">
    <property type="entry name" value="WRKY TRANSCRIPTION FACTOR 30-RELATED-RELATED"/>
    <property type="match status" value="1"/>
</dbReference>
<feature type="compositionally biased region" description="Low complexity" evidence="6">
    <location>
        <begin position="269"/>
        <end position="281"/>
    </location>
</feature>
<keyword evidence="9" id="KW-1185">Reference proteome</keyword>
<evidence type="ECO:0000259" key="7">
    <source>
        <dbReference type="PROSITE" id="PS50811"/>
    </source>
</evidence>
<keyword evidence="5" id="KW-0539">Nucleus</keyword>
<dbReference type="SMART" id="SM00774">
    <property type="entry name" value="WRKY"/>
    <property type="match status" value="1"/>
</dbReference>
<evidence type="ECO:0000256" key="4">
    <source>
        <dbReference type="ARBA" id="ARBA00023163"/>
    </source>
</evidence>
<evidence type="ECO:0000256" key="1">
    <source>
        <dbReference type="ARBA" id="ARBA00004123"/>
    </source>
</evidence>
<dbReference type="Gene3D" id="2.20.25.80">
    <property type="entry name" value="WRKY domain"/>
    <property type="match status" value="1"/>
</dbReference>
<dbReference type="Proteomes" id="UP001291926">
    <property type="component" value="Unassembled WGS sequence"/>
</dbReference>
<keyword evidence="2" id="KW-0805">Transcription regulation</keyword>
<dbReference type="InterPro" id="IPR003657">
    <property type="entry name" value="WRKY_dom"/>
</dbReference>
<organism evidence="8 9">
    <name type="scientific">Penstemon davidsonii</name>
    <dbReference type="NCBI Taxonomy" id="160366"/>
    <lineage>
        <taxon>Eukaryota</taxon>
        <taxon>Viridiplantae</taxon>
        <taxon>Streptophyta</taxon>
        <taxon>Embryophyta</taxon>
        <taxon>Tracheophyta</taxon>
        <taxon>Spermatophyta</taxon>
        <taxon>Magnoliopsida</taxon>
        <taxon>eudicotyledons</taxon>
        <taxon>Gunneridae</taxon>
        <taxon>Pentapetalae</taxon>
        <taxon>asterids</taxon>
        <taxon>lamiids</taxon>
        <taxon>Lamiales</taxon>
        <taxon>Plantaginaceae</taxon>
        <taxon>Cheloneae</taxon>
        <taxon>Penstemon</taxon>
    </lineage>
</organism>
<dbReference type="PROSITE" id="PS50811">
    <property type="entry name" value="WRKY"/>
    <property type="match status" value="1"/>
</dbReference>
<dbReference type="InterPro" id="IPR044810">
    <property type="entry name" value="WRKY_plant"/>
</dbReference>
<feature type="domain" description="WRKY" evidence="7">
    <location>
        <begin position="173"/>
        <end position="239"/>
    </location>
</feature>
<dbReference type="EMBL" id="JAYDYQ010001088">
    <property type="protein sequence ID" value="KAK4489599.1"/>
    <property type="molecule type" value="Genomic_DNA"/>
</dbReference>
<comment type="caution">
    <text evidence="8">The sequence shown here is derived from an EMBL/GenBank/DDBJ whole genome shotgun (WGS) entry which is preliminary data.</text>
</comment>
<dbReference type="Pfam" id="PF03106">
    <property type="entry name" value="WRKY"/>
    <property type="match status" value="1"/>
</dbReference>
<gene>
    <name evidence="8" type="ORF">RD792_005411</name>
</gene>